<evidence type="ECO:0000313" key="1">
    <source>
        <dbReference type="EMBL" id="QNP55046.1"/>
    </source>
</evidence>
<dbReference type="EMBL" id="CP060789">
    <property type="protein sequence ID" value="QNP55046.1"/>
    <property type="molecule type" value="Genomic_DNA"/>
</dbReference>
<reference evidence="1 2" key="1">
    <citation type="submission" date="2020-08" db="EMBL/GenBank/DDBJ databases">
        <title>Genome sequence of Tessaracoccus defluvii JCM 17540T.</title>
        <authorList>
            <person name="Hyun D.-W."/>
            <person name="Bae J.-W."/>
        </authorList>
    </citation>
    <scope>NUCLEOTIDE SEQUENCE [LARGE SCALE GENOMIC DNA]</scope>
    <source>
        <strain evidence="1 2">JCM 17540</strain>
    </source>
</reference>
<dbReference type="RefSeq" id="WP_187720182.1">
    <property type="nucleotide sequence ID" value="NZ_BAABBL010000004.1"/>
</dbReference>
<gene>
    <name evidence="1" type="ORF">H9L22_12285</name>
</gene>
<dbReference type="KEGG" id="tdf:H9L22_12285"/>
<keyword evidence="2" id="KW-1185">Reference proteome</keyword>
<evidence type="ECO:0008006" key="3">
    <source>
        <dbReference type="Google" id="ProtNLM"/>
    </source>
</evidence>
<proteinExistence type="predicted"/>
<dbReference type="Proteomes" id="UP000516117">
    <property type="component" value="Chromosome"/>
</dbReference>
<sequence length="87" mass="9158">MRFVTVEPADRLDRDGEALLLYPDELLRLGPLAQALTALAVSPATLAELTAGVVELFGEPEGQDATALVRAAASDLVARGALREEEA</sequence>
<dbReference type="AlphaFoldDB" id="A0A7H0H3D0"/>
<evidence type="ECO:0000313" key="2">
    <source>
        <dbReference type="Proteomes" id="UP000516117"/>
    </source>
</evidence>
<name>A0A7H0H3D0_9ACTN</name>
<organism evidence="1 2">
    <name type="scientific">Tessaracoccus defluvii</name>
    <dbReference type="NCBI Taxonomy" id="1285901"/>
    <lineage>
        <taxon>Bacteria</taxon>
        <taxon>Bacillati</taxon>
        <taxon>Actinomycetota</taxon>
        <taxon>Actinomycetes</taxon>
        <taxon>Propionibacteriales</taxon>
        <taxon>Propionibacteriaceae</taxon>
        <taxon>Tessaracoccus</taxon>
    </lineage>
</organism>
<protein>
    <recommendedName>
        <fullName evidence="3">PqqD family protein</fullName>
    </recommendedName>
</protein>
<accession>A0A7H0H3D0</accession>